<keyword evidence="2" id="KW-1185">Reference proteome</keyword>
<dbReference type="RefSeq" id="YP_010776146.1">
    <property type="nucleotide sequence ID" value="NC_075034.1"/>
</dbReference>
<protein>
    <submittedName>
        <fullName evidence="1">Uncharacterized protein</fullName>
    </submittedName>
</protein>
<dbReference type="Proteomes" id="UP000241365">
    <property type="component" value="Segment"/>
</dbReference>
<dbReference type="GeneID" id="80512757"/>
<evidence type="ECO:0000313" key="2">
    <source>
        <dbReference type="Proteomes" id="UP000241365"/>
    </source>
</evidence>
<sequence length="216" mass="25085">MSNIINNTNNNQNNEIDFDEEIEKKAFIIEDDEFVFPKATIDAKLSKLQHDVTEFITSVILKHEREFYELVLNNGKDNIKQILCNTQSIIINFIQLATNKFYNNIYQDIQNKNNTDIANLIIEMSEYADYGPHILLDKLVRLTISIHLDINREQLVLNNFCYDIYEKSLLTQINICILSYNLLHMLSKAPNEDIPFVNIPEGQNAFDIIIDKNIGV</sequence>
<dbReference type="KEGG" id="vg:80512757"/>
<reference evidence="1 2" key="1">
    <citation type="journal article" date="2016" name="Genome Announc.">
        <title>Complete Genome Sequence of a New Megavirus Family Member Isolated from an Inland Water Lake for the First Time in India.</title>
        <authorList>
            <person name="Chatterjee A."/>
            <person name="Ali F."/>
            <person name="Bange D."/>
            <person name="Kondabagil K."/>
        </authorList>
    </citation>
    <scope>NUCLEOTIDE SEQUENCE [LARGE SCALE GENOMIC DNA]</scope>
    <source>
        <strain evidence="1">1</strain>
    </source>
</reference>
<name>A0A167R7N5_9VIRU</name>
<accession>A0A167R7N5</accession>
<proteinExistence type="predicted"/>
<organism evidence="1 2">
    <name type="scientific">Powai lake megavirus</name>
    <dbReference type="NCBI Taxonomy" id="1842663"/>
    <lineage>
        <taxon>Viruses</taxon>
        <taxon>Varidnaviria</taxon>
        <taxon>Bamfordvirae</taxon>
        <taxon>Nucleocytoviricota</taxon>
        <taxon>Megaviricetes</taxon>
        <taxon>Imitervirales</taxon>
        <taxon>Mimiviridae</taxon>
        <taxon>Megamimivirinae</taxon>
        <taxon>Megavirus</taxon>
        <taxon>Megavirus powaiense</taxon>
    </lineage>
</organism>
<evidence type="ECO:0000313" key="1">
    <source>
        <dbReference type="EMBL" id="ANB50395.1"/>
    </source>
</evidence>
<dbReference type="EMBL" id="KU877344">
    <property type="protein sequence ID" value="ANB50395.1"/>
    <property type="molecule type" value="Genomic_DNA"/>
</dbReference>